<accession>A0A3B0TFX3</accession>
<name>A0A3B0TFX3_9ZZZZ</name>
<dbReference type="InterPro" id="IPR029033">
    <property type="entry name" value="His_PPase_superfam"/>
</dbReference>
<dbReference type="Gene3D" id="3.40.50.1240">
    <property type="entry name" value="Phosphoglycerate mutase-like"/>
    <property type="match status" value="1"/>
</dbReference>
<gene>
    <name evidence="1" type="ORF">MNBD_BACTEROID05-75</name>
</gene>
<reference evidence="1" key="1">
    <citation type="submission" date="2018-06" db="EMBL/GenBank/DDBJ databases">
        <authorList>
            <person name="Zhirakovskaya E."/>
        </authorList>
    </citation>
    <scope>NUCLEOTIDE SEQUENCE</scope>
</reference>
<evidence type="ECO:0000313" key="1">
    <source>
        <dbReference type="EMBL" id="VAW16828.1"/>
    </source>
</evidence>
<organism evidence="1">
    <name type="scientific">hydrothermal vent metagenome</name>
    <dbReference type="NCBI Taxonomy" id="652676"/>
    <lineage>
        <taxon>unclassified sequences</taxon>
        <taxon>metagenomes</taxon>
        <taxon>ecological metagenomes</taxon>
    </lineage>
</organism>
<dbReference type="SMART" id="SM00855">
    <property type="entry name" value="PGAM"/>
    <property type="match status" value="1"/>
</dbReference>
<sequence length="182" mass="20475">MNIVFLRHGEAEGRKDTGDFVKDDLERRLTQRGREQVLTDLGRFDLVVSSPAERAKETARIAGRMNPIIINSLSTHLWDGDWESVDSCFVNRGNISLHEMYDEINGIQLAAVKKIKEEAMRETEELVKKIGKDEPRVLVAGHAMFLPALAEAFALKDGNSRDKINNLVLGEGESFSYFSSPR</sequence>
<dbReference type="EMBL" id="UOEN01000343">
    <property type="protein sequence ID" value="VAW16828.1"/>
    <property type="molecule type" value="Genomic_DNA"/>
</dbReference>
<dbReference type="CDD" id="cd07067">
    <property type="entry name" value="HP_PGM_like"/>
    <property type="match status" value="1"/>
</dbReference>
<evidence type="ECO:0008006" key="2">
    <source>
        <dbReference type="Google" id="ProtNLM"/>
    </source>
</evidence>
<dbReference type="AlphaFoldDB" id="A0A3B0TFX3"/>
<dbReference type="Pfam" id="PF00300">
    <property type="entry name" value="His_Phos_1"/>
    <property type="match status" value="1"/>
</dbReference>
<dbReference type="InterPro" id="IPR013078">
    <property type="entry name" value="His_Pase_superF_clade-1"/>
</dbReference>
<dbReference type="SUPFAM" id="SSF53254">
    <property type="entry name" value="Phosphoglycerate mutase-like"/>
    <property type="match status" value="1"/>
</dbReference>
<proteinExistence type="predicted"/>
<protein>
    <recommendedName>
        <fullName evidence="2">Phosphoglycerate mutase family protein</fullName>
    </recommendedName>
</protein>